<name>A0A1F5SYP4_9BACT</name>
<dbReference type="SUPFAM" id="SSF101386">
    <property type="entry name" value="all-alpha NTP pyrophosphatases"/>
    <property type="match status" value="1"/>
</dbReference>
<sequence>MIHNKLVRDLIPQIIEDDGDEAVTRVLEDDEYYQALKDKLLEEVEEYLESDDHEELADVLEVIRALVDYHSMTYEDLENTRKMKLQERGGFSERIFLSEVIEN</sequence>
<comment type="caution">
    <text evidence="1">The sequence shown here is derived from an EMBL/GenBank/DDBJ whole genome shotgun (WGS) entry which is preliminary data.</text>
</comment>
<gene>
    <name evidence="1" type="ORF">A2478_05040</name>
</gene>
<dbReference type="AlphaFoldDB" id="A0A1F5SYP4"/>
<dbReference type="CDD" id="cd11532">
    <property type="entry name" value="NTP-PPase_COG4997"/>
    <property type="match status" value="1"/>
</dbReference>
<dbReference type="InterPro" id="IPR038735">
    <property type="entry name" value="MSMEG_1276-like_NTP-PPase_dom"/>
</dbReference>
<evidence type="ECO:0000313" key="2">
    <source>
        <dbReference type="Proteomes" id="UP000179001"/>
    </source>
</evidence>
<accession>A0A1F5SYP4</accession>
<dbReference type="EMBL" id="MFGJ01000007">
    <property type="protein sequence ID" value="OGF31820.1"/>
    <property type="molecule type" value="Genomic_DNA"/>
</dbReference>
<proteinExistence type="predicted"/>
<keyword evidence="1" id="KW-0378">Hydrolase</keyword>
<evidence type="ECO:0000313" key="1">
    <source>
        <dbReference type="EMBL" id="OGF31820.1"/>
    </source>
</evidence>
<organism evidence="1 2">
    <name type="scientific">Candidatus Falkowbacteria bacterium RIFOXYC2_FULL_36_12</name>
    <dbReference type="NCBI Taxonomy" id="1798002"/>
    <lineage>
        <taxon>Bacteria</taxon>
        <taxon>Candidatus Falkowiibacteriota</taxon>
    </lineage>
</organism>
<protein>
    <submittedName>
        <fullName evidence="1">Phosphoribosyl-ATP pyrophosphohydrolase</fullName>
    </submittedName>
</protein>
<reference evidence="1 2" key="1">
    <citation type="journal article" date="2016" name="Nat. Commun.">
        <title>Thousands of microbial genomes shed light on interconnected biogeochemical processes in an aquifer system.</title>
        <authorList>
            <person name="Anantharaman K."/>
            <person name="Brown C.T."/>
            <person name="Hug L.A."/>
            <person name="Sharon I."/>
            <person name="Castelle C.J."/>
            <person name="Probst A.J."/>
            <person name="Thomas B.C."/>
            <person name="Singh A."/>
            <person name="Wilkins M.J."/>
            <person name="Karaoz U."/>
            <person name="Brodie E.L."/>
            <person name="Williams K.H."/>
            <person name="Hubbard S.S."/>
            <person name="Banfield J.F."/>
        </authorList>
    </citation>
    <scope>NUCLEOTIDE SEQUENCE [LARGE SCALE GENOMIC DNA]</scope>
</reference>
<dbReference type="Proteomes" id="UP000179001">
    <property type="component" value="Unassembled WGS sequence"/>
</dbReference>
<dbReference type="GO" id="GO:0016787">
    <property type="term" value="F:hydrolase activity"/>
    <property type="evidence" value="ECO:0007669"/>
    <property type="project" value="UniProtKB-KW"/>
</dbReference>
<dbReference type="STRING" id="1798002.A2478_05040"/>